<reference evidence="11" key="1">
    <citation type="submission" date="2023-03" db="EMBL/GenBank/DDBJ databases">
        <title>Multiphase analysis and comparison of six strains from genera Psychromarinibacter, Lutimaribacter, and Maritimibacter, including a novel species: Psychromarinibacter sediminicola sp. nov.</title>
        <authorList>
            <person name="Wang Y.-H."/>
            <person name="Ye M.-Q."/>
            <person name="Du Z.-J."/>
        </authorList>
    </citation>
    <scope>NUCLEOTIDE SEQUENCE</scope>
    <source>
        <strain evidence="11">C21-152</strain>
    </source>
</reference>
<evidence type="ECO:0000313" key="12">
    <source>
        <dbReference type="Proteomes" id="UP001220964"/>
    </source>
</evidence>
<keyword evidence="5 9" id="KW-0812">Transmembrane</keyword>
<keyword evidence="2 9" id="KW-0813">Transport</keyword>
<dbReference type="InterPro" id="IPR055348">
    <property type="entry name" value="DctQ"/>
</dbReference>
<dbReference type="GO" id="GO:0015740">
    <property type="term" value="P:C4-dicarboxylate transport"/>
    <property type="evidence" value="ECO:0007669"/>
    <property type="project" value="TreeGrafter"/>
</dbReference>
<evidence type="ECO:0000256" key="2">
    <source>
        <dbReference type="ARBA" id="ARBA00022448"/>
    </source>
</evidence>
<dbReference type="AlphaFoldDB" id="A0AAE3NTA1"/>
<proteinExistence type="inferred from homology"/>
<comment type="subcellular location">
    <subcellularLocation>
        <location evidence="1 9">Cell inner membrane</location>
        <topology evidence="1 9">Multi-pass membrane protein</topology>
    </subcellularLocation>
</comment>
<evidence type="ECO:0000313" key="11">
    <source>
        <dbReference type="EMBL" id="MDF0601259.1"/>
    </source>
</evidence>
<gene>
    <name evidence="11" type="ORF">P1J78_11005</name>
</gene>
<evidence type="ECO:0000256" key="3">
    <source>
        <dbReference type="ARBA" id="ARBA00022475"/>
    </source>
</evidence>
<evidence type="ECO:0000256" key="8">
    <source>
        <dbReference type="ARBA" id="ARBA00038436"/>
    </source>
</evidence>
<dbReference type="PANTHER" id="PTHR35011:SF2">
    <property type="entry name" value="2,3-DIKETO-L-GULONATE TRAP TRANSPORTER SMALL PERMEASE PROTEIN YIAM"/>
    <property type="match status" value="1"/>
</dbReference>
<dbReference type="GO" id="GO:0022857">
    <property type="term" value="F:transmembrane transporter activity"/>
    <property type="evidence" value="ECO:0007669"/>
    <property type="project" value="UniProtKB-UniRule"/>
</dbReference>
<comment type="caution">
    <text evidence="11">The sequence shown here is derived from an EMBL/GenBank/DDBJ whole genome shotgun (WGS) entry which is preliminary data.</text>
</comment>
<accession>A0AAE3NTA1</accession>
<comment type="similarity">
    <text evidence="8 9">Belongs to the TRAP transporter small permease family.</text>
</comment>
<protein>
    <recommendedName>
        <fullName evidence="9">TRAP transporter small permease protein</fullName>
    </recommendedName>
</protein>
<comment type="function">
    <text evidence="9">Part of the tripartite ATP-independent periplasmic (TRAP) transport system.</text>
</comment>
<dbReference type="Pfam" id="PF04290">
    <property type="entry name" value="DctQ"/>
    <property type="match status" value="1"/>
</dbReference>
<dbReference type="GO" id="GO:0005886">
    <property type="term" value="C:plasma membrane"/>
    <property type="evidence" value="ECO:0007669"/>
    <property type="project" value="UniProtKB-SubCell"/>
</dbReference>
<keyword evidence="12" id="KW-1185">Reference proteome</keyword>
<keyword evidence="7 9" id="KW-0472">Membrane</keyword>
<evidence type="ECO:0000256" key="7">
    <source>
        <dbReference type="ARBA" id="ARBA00023136"/>
    </source>
</evidence>
<evidence type="ECO:0000256" key="1">
    <source>
        <dbReference type="ARBA" id="ARBA00004429"/>
    </source>
</evidence>
<feature type="transmembrane region" description="Helical" evidence="9">
    <location>
        <begin position="56"/>
        <end position="73"/>
    </location>
</feature>
<comment type="subunit">
    <text evidence="9">The complex comprises the extracytoplasmic solute receptor protein and the two transmembrane proteins.</text>
</comment>
<keyword evidence="3" id="KW-1003">Cell membrane</keyword>
<organism evidence="11 12">
    <name type="scientific">Psychromarinibacter sediminicola</name>
    <dbReference type="NCBI Taxonomy" id="3033385"/>
    <lineage>
        <taxon>Bacteria</taxon>
        <taxon>Pseudomonadati</taxon>
        <taxon>Pseudomonadota</taxon>
        <taxon>Alphaproteobacteria</taxon>
        <taxon>Rhodobacterales</taxon>
        <taxon>Paracoccaceae</taxon>
        <taxon>Psychromarinibacter</taxon>
    </lineage>
</organism>
<dbReference type="RefSeq" id="WP_275567396.1">
    <property type="nucleotide sequence ID" value="NZ_JARGYC010000024.1"/>
</dbReference>
<name>A0AAE3NTA1_9RHOB</name>
<dbReference type="Proteomes" id="UP001220964">
    <property type="component" value="Unassembled WGS sequence"/>
</dbReference>
<evidence type="ECO:0000259" key="10">
    <source>
        <dbReference type="Pfam" id="PF04290"/>
    </source>
</evidence>
<dbReference type="PANTHER" id="PTHR35011">
    <property type="entry name" value="2,3-DIKETO-L-GULONATE TRAP TRANSPORTER SMALL PERMEASE PROTEIN YIAM"/>
    <property type="match status" value="1"/>
</dbReference>
<feature type="transmembrane region" description="Helical" evidence="9">
    <location>
        <begin position="94"/>
        <end position="115"/>
    </location>
</feature>
<evidence type="ECO:0000256" key="5">
    <source>
        <dbReference type="ARBA" id="ARBA00022692"/>
    </source>
</evidence>
<feature type="transmembrane region" description="Helical" evidence="9">
    <location>
        <begin position="12"/>
        <end position="36"/>
    </location>
</feature>
<feature type="transmembrane region" description="Helical" evidence="9">
    <location>
        <begin position="135"/>
        <end position="157"/>
    </location>
</feature>
<evidence type="ECO:0000256" key="4">
    <source>
        <dbReference type="ARBA" id="ARBA00022519"/>
    </source>
</evidence>
<keyword evidence="4 9" id="KW-0997">Cell inner membrane</keyword>
<sequence>MAETGVIATLRGALGAVARAGLWISVLLLVAISALVAGQVVARNVFSLGLPWADELARWFGIALVYLTIPHLLDRGSHIAVEFLPDRLAGKARAAVLAVSDLSVAAFAGISLVAFAGFLDRAARFKTPALGIPNMIFYIPALLGIVLLGLVAILRLAELVRGGERRA</sequence>
<evidence type="ECO:0000256" key="6">
    <source>
        <dbReference type="ARBA" id="ARBA00022989"/>
    </source>
</evidence>
<dbReference type="InterPro" id="IPR007387">
    <property type="entry name" value="TRAP_DctQ"/>
</dbReference>
<dbReference type="EMBL" id="JARGYC010000024">
    <property type="protein sequence ID" value="MDF0601259.1"/>
    <property type="molecule type" value="Genomic_DNA"/>
</dbReference>
<feature type="domain" description="Tripartite ATP-independent periplasmic transporters DctQ component" evidence="10">
    <location>
        <begin position="33"/>
        <end position="161"/>
    </location>
</feature>
<keyword evidence="6 9" id="KW-1133">Transmembrane helix</keyword>
<evidence type="ECO:0000256" key="9">
    <source>
        <dbReference type="RuleBase" id="RU369079"/>
    </source>
</evidence>